<accession>A0A2N8ZDV4</accession>
<keyword evidence="3" id="KW-1185">Reference proteome</keyword>
<dbReference type="InterPro" id="IPR025668">
    <property type="entry name" value="Tnp_DDE_dom"/>
</dbReference>
<name>A0A2N8ZDV4_9VIBR</name>
<organism evidence="2 3">
    <name type="scientific">Vibrio tapetis subsp. tapetis</name>
    <dbReference type="NCBI Taxonomy" id="1671868"/>
    <lineage>
        <taxon>Bacteria</taxon>
        <taxon>Pseudomonadati</taxon>
        <taxon>Pseudomonadota</taxon>
        <taxon>Gammaproteobacteria</taxon>
        <taxon>Vibrionales</taxon>
        <taxon>Vibrionaceae</taxon>
        <taxon>Vibrio</taxon>
    </lineage>
</organism>
<dbReference type="Proteomes" id="UP000235828">
    <property type="component" value="Chromosome A"/>
</dbReference>
<evidence type="ECO:0000313" key="3">
    <source>
        <dbReference type="Proteomes" id="UP000235828"/>
    </source>
</evidence>
<evidence type="ECO:0000313" key="2">
    <source>
        <dbReference type="EMBL" id="SON50104.1"/>
    </source>
</evidence>
<dbReference type="EMBL" id="LT960611">
    <property type="protein sequence ID" value="SON50104.1"/>
    <property type="molecule type" value="Genomic_DNA"/>
</dbReference>
<dbReference type="RefSeq" id="WP_231897783.1">
    <property type="nucleotide sequence ID" value="NZ_LT960611.1"/>
</dbReference>
<dbReference type="KEGG" id="vta:A2125"/>
<evidence type="ECO:0000259" key="1">
    <source>
        <dbReference type="Pfam" id="PF13751"/>
    </source>
</evidence>
<dbReference type="AlphaFoldDB" id="A0A2N8ZDV4"/>
<feature type="domain" description="Transposase DDE" evidence="1">
    <location>
        <begin position="2"/>
        <end position="64"/>
    </location>
</feature>
<gene>
    <name evidence="2" type="ORF">VTAP4600_A2125</name>
</gene>
<reference evidence="2 3" key="1">
    <citation type="submission" date="2017-10" db="EMBL/GenBank/DDBJ databases">
        <authorList>
            <person name="Banno H."/>
            <person name="Chua N.-H."/>
        </authorList>
    </citation>
    <scope>NUCLEOTIDE SEQUENCE [LARGE SCALE GENOMIC DNA]</scope>
    <source>
        <strain evidence="2">Vibrio tapetis CECT4600</strain>
    </source>
</reference>
<sequence length="69" mass="8100">MQAMKDKIDSPEGRRQYSKRLGCVEPVFGNITVNKQMNRFTLRGQEKVNAQWAMFSMLHNIEKLRNCII</sequence>
<proteinExistence type="predicted"/>
<dbReference type="Pfam" id="PF13751">
    <property type="entry name" value="DDE_Tnp_1_6"/>
    <property type="match status" value="1"/>
</dbReference>
<protein>
    <recommendedName>
        <fullName evidence="1">Transposase DDE domain-containing protein</fullName>
    </recommendedName>
</protein>